<name>A0ABT5BMM8_9BACT</name>
<protein>
    <submittedName>
        <fullName evidence="1">Uncharacterized protein</fullName>
    </submittedName>
</protein>
<evidence type="ECO:0000313" key="1">
    <source>
        <dbReference type="EMBL" id="MDC0674211.1"/>
    </source>
</evidence>
<proteinExistence type="predicted"/>
<organism evidence="1 2">
    <name type="scientific">Nannocystis radixulma</name>
    <dbReference type="NCBI Taxonomy" id="2995305"/>
    <lineage>
        <taxon>Bacteria</taxon>
        <taxon>Pseudomonadati</taxon>
        <taxon>Myxococcota</taxon>
        <taxon>Polyangia</taxon>
        <taxon>Nannocystales</taxon>
        <taxon>Nannocystaceae</taxon>
        <taxon>Nannocystis</taxon>
    </lineage>
</organism>
<keyword evidence="2" id="KW-1185">Reference proteome</keyword>
<comment type="caution">
    <text evidence="1">The sequence shown here is derived from an EMBL/GenBank/DDBJ whole genome shotgun (WGS) entry which is preliminary data.</text>
</comment>
<sequence>MRARRESVHSPHGLHRPDGRIVDRRVRLDLGGVMRRLLERAREFVVVTAAAAALLGLGRW</sequence>
<dbReference type="Proteomes" id="UP001217838">
    <property type="component" value="Unassembled WGS sequence"/>
</dbReference>
<dbReference type="EMBL" id="JAQNDN010000024">
    <property type="protein sequence ID" value="MDC0674211.1"/>
    <property type="molecule type" value="Genomic_DNA"/>
</dbReference>
<gene>
    <name evidence="1" type="ORF">POL58_41070</name>
</gene>
<reference evidence="1 2" key="1">
    <citation type="submission" date="2022-11" db="EMBL/GenBank/DDBJ databases">
        <title>Minimal conservation of predation-associated metabolite biosynthetic gene clusters underscores biosynthetic potential of Myxococcota including descriptions for ten novel species: Archangium lansinium sp. nov., Myxococcus landrumus sp. nov., Nannocystis bai.</title>
        <authorList>
            <person name="Ahearne A."/>
            <person name="Stevens C."/>
            <person name="Dowd S."/>
        </authorList>
    </citation>
    <scope>NUCLEOTIDE SEQUENCE [LARGE SCALE GENOMIC DNA]</scope>
    <source>
        <strain evidence="1 2">NCELM</strain>
    </source>
</reference>
<evidence type="ECO:0000313" key="2">
    <source>
        <dbReference type="Proteomes" id="UP001217838"/>
    </source>
</evidence>
<accession>A0ABT5BMM8</accession>
<dbReference type="RefSeq" id="WP_272008262.1">
    <property type="nucleotide sequence ID" value="NZ_JAQNDN010000024.1"/>
</dbReference>